<accession>A0A1L9VBH2</accession>
<gene>
    <name evidence="2" type="ORF">ASPGLDRAFT_1498181</name>
</gene>
<evidence type="ECO:0000256" key="1">
    <source>
        <dbReference type="SAM" id="MobiDB-lite"/>
    </source>
</evidence>
<dbReference type="GeneID" id="34458339"/>
<evidence type="ECO:0000313" key="3">
    <source>
        <dbReference type="Proteomes" id="UP000184300"/>
    </source>
</evidence>
<dbReference type="Proteomes" id="UP000184300">
    <property type="component" value="Unassembled WGS sequence"/>
</dbReference>
<dbReference type="VEuPathDB" id="FungiDB:ASPGLDRAFT_1498181"/>
<name>A0A1L9VBH2_ASPGL</name>
<sequence>MKGLGFPPRRSMYGAGPTGPECRSPLSELGDSVIAVLVTGLGVMATESGSSESIVNVNIWSIPIFSELTIGITQFRVCLINSSSVPYSFSDCTANYVHIKKHFNGHKPVAPFTNNSTQFHLHHHMFAKMQPSASEYRKQLFTIVIGGKATQVATNPTPRQNISILPTKWFFPIFEGVSQRIPLPDRINKNKPDILNIVRNHTLMTKVCWPEFQVESKHTMPHQTISTLKLKSFVTPVIRQVTLEDFDDGLSIYEEMGSGVTCHVDWTISRGHAANSEAGFTLDEFYVVRGSRRMRVDTMIYNNHQPQTMMFIVYIEKISNECTNIVDQVRRQLEKFKEA</sequence>
<reference evidence="3" key="1">
    <citation type="journal article" date="2017" name="Genome Biol.">
        <title>Comparative genomics reveals high biological diversity and specific adaptations in the industrially and medically important fungal genus Aspergillus.</title>
        <authorList>
            <person name="de Vries R.P."/>
            <person name="Riley R."/>
            <person name="Wiebenga A."/>
            <person name="Aguilar-Osorio G."/>
            <person name="Amillis S."/>
            <person name="Uchima C.A."/>
            <person name="Anderluh G."/>
            <person name="Asadollahi M."/>
            <person name="Askin M."/>
            <person name="Barry K."/>
            <person name="Battaglia E."/>
            <person name="Bayram O."/>
            <person name="Benocci T."/>
            <person name="Braus-Stromeyer S.A."/>
            <person name="Caldana C."/>
            <person name="Canovas D."/>
            <person name="Cerqueira G.C."/>
            <person name="Chen F."/>
            <person name="Chen W."/>
            <person name="Choi C."/>
            <person name="Clum A."/>
            <person name="Dos Santos R.A."/>
            <person name="Damasio A.R."/>
            <person name="Diallinas G."/>
            <person name="Emri T."/>
            <person name="Fekete E."/>
            <person name="Flipphi M."/>
            <person name="Freyberg S."/>
            <person name="Gallo A."/>
            <person name="Gournas C."/>
            <person name="Habgood R."/>
            <person name="Hainaut M."/>
            <person name="Harispe M.L."/>
            <person name="Henrissat B."/>
            <person name="Hilden K.S."/>
            <person name="Hope R."/>
            <person name="Hossain A."/>
            <person name="Karabika E."/>
            <person name="Karaffa L."/>
            <person name="Karanyi Z."/>
            <person name="Krasevec N."/>
            <person name="Kuo A."/>
            <person name="Kusch H."/>
            <person name="LaButti K."/>
            <person name="Lagendijk E.L."/>
            <person name="Lapidus A."/>
            <person name="Levasseur A."/>
            <person name="Lindquist E."/>
            <person name="Lipzen A."/>
            <person name="Logrieco A.F."/>
            <person name="MacCabe A."/>
            <person name="Maekelae M.R."/>
            <person name="Malavazi I."/>
            <person name="Melin P."/>
            <person name="Meyer V."/>
            <person name="Mielnichuk N."/>
            <person name="Miskei M."/>
            <person name="Molnar A.P."/>
            <person name="Mule G."/>
            <person name="Ngan C.Y."/>
            <person name="Orejas M."/>
            <person name="Orosz E."/>
            <person name="Ouedraogo J.P."/>
            <person name="Overkamp K.M."/>
            <person name="Park H.-S."/>
            <person name="Perrone G."/>
            <person name="Piumi F."/>
            <person name="Punt P.J."/>
            <person name="Ram A.F."/>
            <person name="Ramon A."/>
            <person name="Rauscher S."/>
            <person name="Record E."/>
            <person name="Riano-Pachon D.M."/>
            <person name="Robert V."/>
            <person name="Roehrig J."/>
            <person name="Ruller R."/>
            <person name="Salamov A."/>
            <person name="Salih N.S."/>
            <person name="Samson R.A."/>
            <person name="Sandor E."/>
            <person name="Sanguinetti M."/>
            <person name="Schuetze T."/>
            <person name="Sepcic K."/>
            <person name="Shelest E."/>
            <person name="Sherlock G."/>
            <person name="Sophianopoulou V."/>
            <person name="Squina F.M."/>
            <person name="Sun H."/>
            <person name="Susca A."/>
            <person name="Todd R.B."/>
            <person name="Tsang A."/>
            <person name="Unkles S.E."/>
            <person name="van de Wiele N."/>
            <person name="van Rossen-Uffink D."/>
            <person name="Oliveira J.V."/>
            <person name="Vesth T.C."/>
            <person name="Visser J."/>
            <person name="Yu J.-H."/>
            <person name="Zhou M."/>
            <person name="Andersen M.R."/>
            <person name="Archer D.B."/>
            <person name="Baker S.E."/>
            <person name="Benoit I."/>
            <person name="Brakhage A.A."/>
            <person name="Braus G.H."/>
            <person name="Fischer R."/>
            <person name="Frisvad J.C."/>
            <person name="Goldman G.H."/>
            <person name="Houbraken J."/>
            <person name="Oakley B."/>
            <person name="Pocsi I."/>
            <person name="Scazzocchio C."/>
            <person name="Seiboth B."/>
            <person name="vanKuyk P.A."/>
            <person name="Wortman J."/>
            <person name="Dyer P.S."/>
            <person name="Grigoriev I.V."/>
        </authorList>
    </citation>
    <scope>NUCLEOTIDE SEQUENCE [LARGE SCALE GENOMIC DNA]</scope>
    <source>
        <strain evidence="3">CBS 516.65</strain>
    </source>
</reference>
<evidence type="ECO:0000313" key="2">
    <source>
        <dbReference type="EMBL" id="OJJ81281.1"/>
    </source>
</evidence>
<proteinExistence type="predicted"/>
<feature type="region of interest" description="Disordered" evidence="1">
    <location>
        <begin position="1"/>
        <end position="20"/>
    </location>
</feature>
<keyword evidence="3" id="KW-1185">Reference proteome</keyword>
<protein>
    <submittedName>
        <fullName evidence="2">Uncharacterized protein</fullName>
    </submittedName>
</protein>
<dbReference type="EMBL" id="KV878906">
    <property type="protein sequence ID" value="OJJ81281.1"/>
    <property type="molecule type" value="Genomic_DNA"/>
</dbReference>
<dbReference type="RefSeq" id="XP_022397979.1">
    <property type="nucleotide sequence ID" value="XM_022542078.1"/>
</dbReference>
<organism evidence="2 3">
    <name type="scientific">Aspergillus glaucus CBS 516.65</name>
    <dbReference type="NCBI Taxonomy" id="1160497"/>
    <lineage>
        <taxon>Eukaryota</taxon>
        <taxon>Fungi</taxon>
        <taxon>Dikarya</taxon>
        <taxon>Ascomycota</taxon>
        <taxon>Pezizomycotina</taxon>
        <taxon>Eurotiomycetes</taxon>
        <taxon>Eurotiomycetidae</taxon>
        <taxon>Eurotiales</taxon>
        <taxon>Aspergillaceae</taxon>
        <taxon>Aspergillus</taxon>
        <taxon>Aspergillus subgen. Aspergillus</taxon>
    </lineage>
</organism>
<dbReference type="AlphaFoldDB" id="A0A1L9VBH2"/>